<dbReference type="EMBL" id="ASHM01074380">
    <property type="protein sequence ID" value="PNX56364.1"/>
    <property type="molecule type" value="Genomic_DNA"/>
</dbReference>
<gene>
    <name evidence="1" type="ORF">L195_g049845</name>
</gene>
<evidence type="ECO:0000313" key="2">
    <source>
        <dbReference type="Proteomes" id="UP000236291"/>
    </source>
</evidence>
<comment type="caution">
    <text evidence="1">The sequence shown here is derived from an EMBL/GenBank/DDBJ whole genome shotgun (WGS) entry which is preliminary data.</text>
</comment>
<reference evidence="1 2" key="1">
    <citation type="journal article" date="2014" name="Am. J. Bot.">
        <title>Genome assembly and annotation for red clover (Trifolium pratense; Fabaceae).</title>
        <authorList>
            <person name="Istvanek J."/>
            <person name="Jaros M."/>
            <person name="Krenek A."/>
            <person name="Repkova J."/>
        </authorList>
    </citation>
    <scope>NUCLEOTIDE SEQUENCE [LARGE SCALE GENOMIC DNA]</scope>
    <source>
        <strain evidence="2">cv. Tatra</strain>
        <tissue evidence="1">Young leaves</tissue>
    </source>
</reference>
<proteinExistence type="predicted"/>
<dbReference type="Proteomes" id="UP000236291">
    <property type="component" value="Unassembled WGS sequence"/>
</dbReference>
<sequence length="77" mass="8355">MPKVELQLDHNASTSQQVVAELDESSLCATTHSGGAGRNHDDALIGGSSGTNWNNVANNGVDEPEVPLWEWDHLNWM</sequence>
<evidence type="ECO:0000313" key="1">
    <source>
        <dbReference type="EMBL" id="PNX56364.1"/>
    </source>
</evidence>
<organism evidence="1 2">
    <name type="scientific">Trifolium pratense</name>
    <name type="common">Red clover</name>
    <dbReference type="NCBI Taxonomy" id="57577"/>
    <lineage>
        <taxon>Eukaryota</taxon>
        <taxon>Viridiplantae</taxon>
        <taxon>Streptophyta</taxon>
        <taxon>Embryophyta</taxon>
        <taxon>Tracheophyta</taxon>
        <taxon>Spermatophyta</taxon>
        <taxon>Magnoliopsida</taxon>
        <taxon>eudicotyledons</taxon>
        <taxon>Gunneridae</taxon>
        <taxon>Pentapetalae</taxon>
        <taxon>rosids</taxon>
        <taxon>fabids</taxon>
        <taxon>Fabales</taxon>
        <taxon>Fabaceae</taxon>
        <taxon>Papilionoideae</taxon>
        <taxon>50 kb inversion clade</taxon>
        <taxon>NPAAA clade</taxon>
        <taxon>Hologalegina</taxon>
        <taxon>IRL clade</taxon>
        <taxon>Trifolieae</taxon>
        <taxon>Trifolium</taxon>
    </lineage>
</organism>
<dbReference type="AlphaFoldDB" id="A0A2K3JQP8"/>
<accession>A0A2K3JQP8</accession>
<protein>
    <submittedName>
        <fullName evidence="1">Uncharacterized protein</fullName>
    </submittedName>
</protein>
<reference evidence="1 2" key="2">
    <citation type="journal article" date="2017" name="Front. Plant Sci.">
        <title>Gene Classification and Mining of Molecular Markers Useful in Red Clover (Trifolium pratense) Breeding.</title>
        <authorList>
            <person name="Istvanek J."/>
            <person name="Dluhosova J."/>
            <person name="Dluhos P."/>
            <person name="Patkova L."/>
            <person name="Nedelnik J."/>
            <person name="Repkova J."/>
        </authorList>
    </citation>
    <scope>NUCLEOTIDE SEQUENCE [LARGE SCALE GENOMIC DNA]</scope>
    <source>
        <strain evidence="2">cv. Tatra</strain>
        <tissue evidence="1">Young leaves</tissue>
    </source>
</reference>
<name>A0A2K3JQP8_TRIPR</name>